<proteinExistence type="predicted"/>
<organism evidence="2 3">
    <name type="scientific">Paragemmobacter amnigenus</name>
    <dbReference type="NCBI Taxonomy" id="2852097"/>
    <lineage>
        <taxon>Bacteria</taxon>
        <taxon>Pseudomonadati</taxon>
        <taxon>Pseudomonadota</taxon>
        <taxon>Alphaproteobacteria</taxon>
        <taxon>Rhodobacterales</taxon>
        <taxon>Paracoccaceae</taxon>
        <taxon>Paragemmobacter</taxon>
    </lineage>
</organism>
<evidence type="ECO:0008006" key="4">
    <source>
        <dbReference type="Google" id="ProtNLM"/>
    </source>
</evidence>
<feature type="transmembrane region" description="Helical" evidence="1">
    <location>
        <begin position="21"/>
        <end position="44"/>
    </location>
</feature>
<keyword evidence="1" id="KW-0472">Membrane</keyword>
<dbReference type="EMBL" id="JAAATX020000011">
    <property type="protein sequence ID" value="MBU9699208.1"/>
    <property type="molecule type" value="Genomic_DNA"/>
</dbReference>
<accession>A0ABS6J633</accession>
<keyword evidence="1" id="KW-1133">Transmembrane helix</keyword>
<dbReference type="Proteomes" id="UP000731907">
    <property type="component" value="Unassembled WGS sequence"/>
</dbReference>
<sequence>MMRDRGLRAAVRRFLRDSGASATAEMVIAVATLNMMMGAFFLFWKAFGAHALADRTAFTVNDLVTRQRGVELQRPLLDGLERMAEFMLDADQDISVRFTQVTFRKERPTDPSAKIMIDWSYSPCGELPAAVAGDGFDVASLPVMAENATMIITDIEVPFWSPMPMIPSMTFERRAVSVYRFEPRFNLAGAGGSSCSD</sequence>
<keyword evidence="3" id="KW-1185">Reference proteome</keyword>
<comment type="caution">
    <text evidence="2">The sequence shown here is derived from an EMBL/GenBank/DDBJ whole genome shotgun (WGS) entry which is preliminary data.</text>
</comment>
<keyword evidence="1" id="KW-0812">Transmembrane</keyword>
<name>A0ABS6J633_9RHOB</name>
<evidence type="ECO:0000313" key="3">
    <source>
        <dbReference type="Proteomes" id="UP000731907"/>
    </source>
</evidence>
<evidence type="ECO:0000256" key="1">
    <source>
        <dbReference type="SAM" id="Phobius"/>
    </source>
</evidence>
<evidence type="ECO:0000313" key="2">
    <source>
        <dbReference type="EMBL" id="MBU9699208.1"/>
    </source>
</evidence>
<gene>
    <name evidence="2" type="ORF">GU927_015255</name>
</gene>
<dbReference type="RefSeq" id="WP_217765699.1">
    <property type="nucleotide sequence ID" value="NZ_JAAATX020000011.1"/>
</dbReference>
<reference evidence="2 3" key="1">
    <citation type="submission" date="2021-06" db="EMBL/GenBank/DDBJ databases">
        <title>Rhodobacteraceae bacterium strain HSP-20.</title>
        <authorList>
            <person name="Chen W.-M."/>
        </authorList>
    </citation>
    <scope>NUCLEOTIDE SEQUENCE [LARGE SCALE GENOMIC DNA]</scope>
    <source>
        <strain evidence="2 3">HSP-20</strain>
    </source>
</reference>
<protein>
    <recommendedName>
        <fullName evidence="4">Pilus assembly protein</fullName>
    </recommendedName>
</protein>